<dbReference type="KEGG" id="lak:106180994"/>
<protein>
    <submittedName>
        <fullName evidence="3">Uncharacterized protein LOC106180994</fullName>
    </submittedName>
</protein>
<name>A0A1S3KDV8_LINAN</name>
<proteinExistence type="predicted"/>
<dbReference type="GeneID" id="106180994"/>
<dbReference type="OrthoDB" id="64893at2759"/>
<evidence type="ECO:0000313" key="2">
    <source>
        <dbReference type="Proteomes" id="UP000085678"/>
    </source>
</evidence>
<dbReference type="InParanoid" id="A0A1S3KDV8"/>
<keyword evidence="2" id="KW-1185">Reference proteome</keyword>
<feature type="signal peptide" evidence="1">
    <location>
        <begin position="1"/>
        <end position="22"/>
    </location>
</feature>
<gene>
    <name evidence="3" type="primary">LOC106180994</name>
</gene>
<evidence type="ECO:0000256" key="1">
    <source>
        <dbReference type="SAM" id="SignalP"/>
    </source>
</evidence>
<evidence type="ECO:0000313" key="3">
    <source>
        <dbReference type="RefSeq" id="XP_013420682.1"/>
    </source>
</evidence>
<dbReference type="AlphaFoldDB" id="A0A1S3KDV8"/>
<accession>A0A1S3KDV8</accession>
<sequence>MFQFLVCFSLLLVSCYVGLANGQGRLIEPPSRNSAWRFGFHTPVNNADDRLNCGGLKAQWYGSNGQCGVCGDPYQGVRDHEAGGKYATGTIVRSFGVGETIDIVVDITHGQKGWMEFRLCPNNNPKVPVSQDCLDKYVLRV</sequence>
<dbReference type="STRING" id="7574.A0A1S3KDV8"/>
<dbReference type="RefSeq" id="XP_013420682.1">
    <property type="nucleotide sequence ID" value="XM_013565228.1"/>
</dbReference>
<keyword evidence="1" id="KW-0732">Signal</keyword>
<reference evidence="3" key="1">
    <citation type="submission" date="2025-08" db="UniProtKB">
        <authorList>
            <consortium name="RefSeq"/>
        </authorList>
    </citation>
    <scope>IDENTIFICATION</scope>
    <source>
        <tissue evidence="3">Gonads</tissue>
    </source>
</reference>
<organism evidence="2 3">
    <name type="scientific">Lingula anatina</name>
    <name type="common">Brachiopod</name>
    <name type="synonym">Lingula unguis</name>
    <dbReference type="NCBI Taxonomy" id="7574"/>
    <lineage>
        <taxon>Eukaryota</taxon>
        <taxon>Metazoa</taxon>
        <taxon>Spiralia</taxon>
        <taxon>Lophotrochozoa</taxon>
        <taxon>Brachiopoda</taxon>
        <taxon>Linguliformea</taxon>
        <taxon>Lingulata</taxon>
        <taxon>Lingulida</taxon>
        <taxon>Linguloidea</taxon>
        <taxon>Lingulidae</taxon>
        <taxon>Lingula</taxon>
    </lineage>
</organism>
<feature type="chain" id="PRO_5010270082" evidence="1">
    <location>
        <begin position="23"/>
        <end position="141"/>
    </location>
</feature>
<dbReference type="Proteomes" id="UP000085678">
    <property type="component" value="Unplaced"/>
</dbReference>